<dbReference type="Proteomes" id="UP001152795">
    <property type="component" value="Unassembled WGS sequence"/>
</dbReference>
<dbReference type="OrthoDB" id="4207594at2759"/>
<dbReference type="SMART" id="SM00360">
    <property type="entry name" value="RRM"/>
    <property type="match status" value="1"/>
</dbReference>
<dbReference type="GO" id="GO:0003723">
    <property type="term" value="F:RNA binding"/>
    <property type="evidence" value="ECO:0007669"/>
    <property type="project" value="UniProtKB-UniRule"/>
</dbReference>
<dbReference type="InterPro" id="IPR035979">
    <property type="entry name" value="RBD_domain_sf"/>
</dbReference>
<dbReference type="PANTHER" id="PTHR11176:SF58">
    <property type="entry name" value="RNA-BINDING (RRM_RBD_RNP MOTIFS) FAMILY PROTEIN-RELATED"/>
    <property type="match status" value="1"/>
</dbReference>
<protein>
    <submittedName>
        <fullName evidence="2">RNA-binding 24-like</fullName>
    </submittedName>
</protein>
<organism evidence="2 3">
    <name type="scientific">Paramuricea clavata</name>
    <name type="common">Red gorgonian</name>
    <name type="synonym">Violescent sea-whip</name>
    <dbReference type="NCBI Taxonomy" id="317549"/>
    <lineage>
        <taxon>Eukaryota</taxon>
        <taxon>Metazoa</taxon>
        <taxon>Cnidaria</taxon>
        <taxon>Anthozoa</taxon>
        <taxon>Octocorallia</taxon>
        <taxon>Malacalcyonacea</taxon>
        <taxon>Plexauridae</taxon>
        <taxon>Paramuricea</taxon>
    </lineage>
</organism>
<dbReference type="Pfam" id="PF00076">
    <property type="entry name" value="RRM_1"/>
    <property type="match status" value="1"/>
</dbReference>
<evidence type="ECO:0000313" key="3">
    <source>
        <dbReference type="Proteomes" id="UP001152795"/>
    </source>
</evidence>
<dbReference type="InterPro" id="IPR000504">
    <property type="entry name" value="RRM_dom"/>
</dbReference>
<dbReference type="Gene3D" id="3.30.70.330">
    <property type="match status" value="1"/>
</dbReference>
<evidence type="ECO:0000313" key="2">
    <source>
        <dbReference type="EMBL" id="CAB3987280.1"/>
    </source>
</evidence>
<keyword evidence="3" id="KW-1185">Reference proteome</keyword>
<dbReference type="SUPFAM" id="SSF54928">
    <property type="entry name" value="RNA-binding domain, RBD"/>
    <property type="match status" value="1"/>
</dbReference>
<dbReference type="InterPro" id="IPR012677">
    <property type="entry name" value="Nucleotide-bd_a/b_plait_sf"/>
</dbReference>
<dbReference type="PANTHER" id="PTHR11176">
    <property type="entry name" value="BOULE-RELATED"/>
    <property type="match status" value="1"/>
</dbReference>
<gene>
    <name evidence="2" type="ORF">PACLA_8A068594</name>
</gene>
<comment type="caution">
    <text evidence="2">The sequence shown here is derived from an EMBL/GenBank/DDBJ whole genome shotgun (WGS) entry which is preliminary data.</text>
</comment>
<dbReference type="AlphaFoldDB" id="A0A6S7GRS2"/>
<evidence type="ECO:0000256" key="1">
    <source>
        <dbReference type="ARBA" id="ARBA00022884"/>
    </source>
</evidence>
<keyword evidence="1" id="KW-0694">RNA-binding</keyword>
<dbReference type="EMBL" id="CACRXK020001149">
    <property type="protein sequence ID" value="CAB3987280.1"/>
    <property type="molecule type" value="Genomic_DNA"/>
</dbReference>
<dbReference type="PROSITE" id="PS50102">
    <property type="entry name" value="RRM"/>
    <property type="match status" value="1"/>
</dbReference>
<reference evidence="2" key="1">
    <citation type="submission" date="2020-04" db="EMBL/GenBank/DDBJ databases">
        <authorList>
            <person name="Alioto T."/>
            <person name="Alioto T."/>
            <person name="Gomez Garrido J."/>
        </authorList>
    </citation>
    <scope>NUCLEOTIDE SEQUENCE</scope>
    <source>
        <strain evidence="2">A484AB</strain>
    </source>
</reference>
<sequence>MSKGPKKDTTYTKLFVGNIPYGTNDETLRTYFAQFGLIEEAVVIRSKNDNASKGYGFVTMKDEHGAQRACENKKPLIDGRRANVQLAYLGAKKKTKDGPSKLFSNGTISKSYGVPPPPFVIPTSMVFPNGQQTYVMATSPTSPPTPMSPMTGPMSPPSQAQVFFEYSPYLAGQTVFYGGTLYDQNFLPAGQVILSSPGFPPQTYIQPLSSPPPPGHMPMALSTCQHAQFYVQNSDQGLTPSPANTQPMLVNQ</sequence>
<proteinExistence type="predicted"/>
<name>A0A6S7GRS2_PARCT</name>
<accession>A0A6S7GRS2</accession>